<dbReference type="PANTHER" id="PTHR38733:SF1">
    <property type="entry name" value="TYPE IV METHYL-DIRECTED RESTRICTION ENZYME ECOKMCRBC"/>
    <property type="match status" value="1"/>
</dbReference>
<dbReference type="Proteomes" id="UP000231564">
    <property type="component" value="Chromosome MARIT"/>
</dbReference>
<dbReference type="KEGG" id="tmar:MARIT_2436"/>
<evidence type="ECO:0000313" key="1">
    <source>
        <dbReference type="EMBL" id="SFZ83995.1"/>
    </source>
</evidence>
<dbReference type="GeneID" id="47723907"/>
<keyword evidence="2" id="KW-1185">Reference proteome</keyword>
<proteinExistence type="predicted"/>
<dbReference type="EMBL" id="LT634361">
    <property type="protein sequence ID" value="SFZ83995.1"/>
    <property type="molecule type" value="Genomic_DNA"/>
</dbReference>
<evidence type="ECO:0000313" key="2">
    <source>
        <dbReference type="Proteomes" id="UP000231564"/>
    </source>
</evidence>
<accession>A0A2H1EC53</accession>
<dbReference type="RefSeq" id="WP_100211591.1">
    <property type="nucleotide sequence ID" value="NZ_CP138495.1"/>
</dbReference>
<evidence type="ECO:0008006" key="3">
    <source>
        <dbReference type="Google" id="ProtNLM"/>
    </source>
</evidence>
<gene>
    <name evidence="1" type="ORF">MARIT_2436</name>
</gene>
<dbReference type="REBASE" id="226056">
    <property type="entry name" value="Tma2154McrBCP"/>
</dbReference>
<protein>
    <recommendedName>
        <fullName evidence="3">McrBC 5-methylcytosine restriction system component</fullName>
    </recommendedName>
</protein>
<sequence>MINTNKHIIHLKESTCIGNELSYDIIQFVNSQVVSKNSFFHFSDKERDAEPVFNYYNNQWWVNRFVGEISFIFQEEEYQIIIKPRFGELFLFELLEIIFNFKFAKSKQSLSKSDTTDDYIKRIIAKIWLSKLIQANKYGLPRTNKKRVFSGAQIKGKLEVRDSILPYKNSNKLISSSYEKTINPDIASLLYETFKKLSKSYGLPQINKLPKNAIQIIHQLELARGKSLNRQLFYDTSKLPKIYQSFKEVLDLSISILANKTMNNQASNKHGYAFFLDMAEIWEMYLLKIFQEKFKLEGWQVESETIQSYKGSFYSRKLIPDIVLSKGNKVAVFDAKYKLMKGHYLDVDRSDFFQIHTYKAYYNKKKQLVISGLLYPITSNNIKKEPVNSILNDYTKFVISGINLDDIDSTEDSLLKFNQSSNKLLFFIEKELIT</sequence>
<dbReference type="AlphaFoldDB" id="A0A2H1EC53"/>
<dbReference type="PANTHER" id="PTHR38733">
    <property type="entry name" value="PROTEIN MCRC"/>
    <property type="match status" value="1"/>
</dbReference>
<name>A0A2H1EC53_9FLAO</name>
<dbReference type="Pfam" id="PF10117">
    <property type="entry name" value="McrBC"/>
    <property type="match status" value="1"/>
</dbReference>
<organism evidence="1 2">
    <name type="scientific">Tenacibaculum maritimum NCIMB 2154</name>
    <dbReference type="NCBI Taxonomy" id="1349785"/>
    <lineage>
        <taxon>Bacteria</taxon>
        <taxon>Pseudomonadati</taxon>
        <taxon>Bacteroidota</taxon>
        <taxon>Flavobacteriia</taxon>
        <taxon>Flavobacteriales</taxon>
        <taxon>Flavobacteriaceae</taxon>
        <taxon>Tenacibaculum</taxon>
    </lineage>
</organism>
<dbReference type="InterPro" id="IPR019292">
    <property type="entry name" value="McrC"/>
</dbReference>
<dbReference type="OrthoDB" id="5366176at2"/>
<reference evidence="1 2" key="1">
    <citation type="submission" date="2016-11" db="EMBL/GenBank/DDBJ databases">
        <authorList>
            <person name="Jaros S."/>
            <person name="Januszkiewicz K."/>
            <person name="Wedrychowicz H."/>
        </authorList>
    </citation>
    <scope>NUCLEOTIDE SEQUENCE [LARGE SCALE GENOMIC DNA]</scope>
    <source>
        <strain evidence="1">NCIMB 2154T</strain>
    </source>
</reference>